<keyword evidence="2" id="KW-1185">Reference proteome</keyword>
<sequence>MKTILKAVAKIQNAIDKLEEVILIKDIKVLSVSSVSQLSKFKETFSIVLKVIKSGNIPPKNERILGITKIIVDQWPYDIELGGIIIDAEEAYREI</sequence>
<protein>
    <submittedName>
        <fullName evidence="1">Uncharacterized protein</fullName>
    </submittedName>
</protein>
<dbReference type="Proteomes" id="UP001064262">
    <property type="component" value="Unassembled WGS sequence"/>
</dbReference>
<accession>A0A9J6PPH2</accession>
<organism evidence="1 2">
    <name type="scientific">Winslowiella arboricola</name>
    <dbReference type="NCBI Taxonomy" id="2978220"/>
    <lineage>
        <taxon>Bacteria</taxon>
        <taxon>Pseudomonadati</taxon>
        <taxon>Pseudomonadota</taxon>
        <taxon>Gammaproteobacteria</taxon>
        <taxon>Enterobacterales</taxon>
        <taxon>Erwiniaceae</taxon>
        <taxon>Winslowiella</taxon>
    </lineage>
</organism>
<proteinExistence type="predicted"/>
<comment type="caution">
    <text evidence="1">The sequence shown here is derived from an EMBL/GenBank/DDBJ whole genome shotgun (WGS) entry which is preliminary data.</text>
</comment>
<evidence type="ECO:0000313" key="2">
    <source>
        <dbReference type="Proteomes" id="UP001064262"/>
    </source>
</evidence>
<dbReference type="AlphaFoldDB" id="A0A9J6PPH2"/>
<reference evidence="1" key="1">
    <citation type="submission" date="2022-09" db="EMBL/GenBank/DDBJ databases">
        <title>Winslowiella arboricola sp. nov., isolated from bleeding cankers on broadleaf hosts.</title>
        <authorList>
            <person name="Brady C."/>
            <person name="Kaur S."/>
            <person name="Crampton B."/>
            <person name="Maddock D."/>
            <person name="Arnold D."/>
            <person name="Denman S."/>
        </authorList>
    </citation>
    <scope>NUCLEOTIDE SEQUENCE</scope>
    <source>
        <strain evidence="1">BAC 15a-03b</strain>
    </source>
</reference>
<evidence type="ECO:0000313" key="1">
    <source>
        <dbReference type="EMBL" id="MCU5777589.1"/>
    </source>
</evidence>
<dbReference type="EMBL" id="JAODIM010000039">
    <property type="protein sequence ID" value="MCU5777589.1"/>
    <property type="molecule type" value="Genomic_DNA"/>
</dbReference>
<gene>
    <name evidence="1" type="ORF">N5923_08800</name>
</gene>
<name>A0A9J6PPH2_9GAMM</name>
<dbReference type="RefSeq" id="WP_267141169.1">
    <property type="nucleotide sequence ID" value="NZ_JAODIL010000053.1"/>
</dbReference>